<dbReference type="FunFam" id="3.40.190.10:FF:000054">
    <property type="entry name" value="Glutamate receptor"/>
    <property type="match status" value="1"/>
</dbReference>
<reference evidence="17" key="1">
    <citation type="journal article" date="2017" name="Nat. Commun.">
        <title>The asparagus genome sheds light on the origin and evolution of a young Y chromosome.</title>
        <authorList>
            <person name="Harkess A."/>
            <person name="Zhou J."/>
            <person name="Xu C."/>
            <person name="Bowers J.E."/>
            <person name="Van der Hulst R."/>
            <person name="Ayyampalayam S."/>
            <person name="Mercati F."/>
            <person name="Riccardi P."/>
            <person name="McKain M.R."/>
            <person name="Kakrana A."/>
            <person name="Tang H."/>
            <person name="Ray J."/>
            <person name="Groenendijk J."/>
            <person name="Arikit S."/>
            <person name="Mathioni S.M."/>
            <person name="Nakano M."/>
            <person name="Shan H."/>
            <person name="Telgmann-Rauber A."/>
            <person name="Kanno A."/>
            <person name="Yue Z."/>
            <person name="Chen H."/>
            <person name="Li W."/>
            <person name="Chen Y."/>
            <person name="Xu X."/>
            <person name="Zhang Y."/>
            <person name="Luo S."/>
            <person name="Chen H."/>
            <person name="Gao J."/>
            <person name="Mao Z."/>
            <person name="Pires J.C."/>
            <person name="Luo M."/>
            <person name="Kudrna D."/>
            <person name="Wing R.A."/>
            <person name="Meyers B.C."/>
            <person name="Yi K."/>
            <person name="Kong H."/>
            <person name="Lavrijsen P."/>
            <person name="Sunseri F."/>
            <person name="Falavigna A."/>
            <person name="Ye Y."/>
            <person name="Leebens-Mack J.H."/>
            <person name="Chen G."/>
        </authorList>
    </citation>
    <scope>NUCLEOTIDE SEQUENCE [LARGE SCALE GENOMIC DNA]</scope>
    <source>
        <strain evidence="17">cv. DH0086</strain>
    </source>
</reference>
<dbReference type="GO" id="GO:0007165">
    <property type="term" value="P:signal transduction"/>
    <property type="evidence" value="ECO:0007669"/>
    <property type="project" value="UniProtKB-ARBA"/>
</dbReference>
<evidence type="ECO:0000313" key="16">
    <source>
        <dbReference type="EMBL" id="ONK64279.1"/>
    </source>
</evidence>
<keyword evidence="10" id="KW-0325">Glycoprotein</keyword>
<evidence type="ECO:0000256" key="3">
    <source>
        <dbReference type="ARBA" id="ARBA00022448"/>
    </source>
</evidence>
<evidence type="ECO:0000256" key="2">
    <source>
        <dbReference type="ARBA" id="ARBA00008685"/>
    </source>
</evidence>
<name>A0A5P1EHF6_ASPOF</name>
<dbReference type="Gene3D" id="3.40.190.10">
    <property type="entry name" value="Periplasmic binding protein-like II"/>
    <property type="match status" value="2"/>
</dbReference>
<keyword evidence="4 14" id="KW-0812">Transmembrane</keyword>
<evidence type="ECO:0000256" key="7">
    <source>
        <dbReference type="ARBA" id="ARBA00023065"/>
    </source>
</evidence>
<dbReference type="Gene3D" id="3.40.50.2300">
    <property type="match status" value="2"/>
</dbReference>
<keyword evidence="12" id="KW-0407">Ion channel</keyword>
<dbReference type="GO" id="GO:0015276">
    <property type="term" value="F:ligand-gated monoatomic ion channel activity"/>
    <property type="evidence" value="ECO:0007669"/>
    <property type="project" value="InterPro"/>
</dbReference>
<dbReference type="Proteomes" id="UP000243459">
    <property type="component" value="Chromosome 7"/>
</dbReference>
<keyword evidence="8 14" id="KW-0472">Membrane</keyword>
<evidence type="ECO:0000259" key="15">
    <source>
        <dbReference type="SMART" id="SM00079"/>
    </source>
</evidence>
<organism evidence="16 17">
    <name type="scientific">Asparagus officinalis</name>
    <name type="common">Garden asparagus</name>
    <dbReference type="NCBI Taxonomy" id="4686"/>
    <lineage>
        <taxon>Eukaryota</taxon>
        <taxon>Viridiplantae</taxon>
        <taxon>Streptophyta</taxon>
        <taxon>Embryophyta</taxon>
        <taxon>Tracheophyta</taxon>
        <taxon>Spermatophyta</taxon>
        <taxon>Magnoliopsida</taxon>
        <taxon>Liliopsida</taxon>
        <taxon>Asparagales</taxon>
        <taxon>Asparagaceae</taxon>
        <taxon>Asparagoideae</taxon>
        <taxon>Asparagus</taxon>
    </lineage>
</organism>
<dbReference type="Pfam" id="PF01094">
    <property type="entry name" value="ANF_receptor"/>
    <property type="match status" value="1"/>
</dbReference>
<feature type="transmembrane region" description="Helical" evidence="14">
    <location>
        <begin position="613"/>
        <end position="636"/>
    </location>
</feature>
<keyword evidence="3" id="KW-0813">Transport</keyword>
<keyword evidence="17" id="KW-1185">Reference proteome</keyword>
<dbReference type="SMART" id="SM00079">
    <property type="entry name" value="PBPe"/>
    <property type="match status" value="1"/>
</dbReference>
<proteinExistence type="inferred from homology"/>
<keyword evidence="6 14" id="KW-1133">Transmembrane helix</keyword>
<dbReference type="Pfam" id="PF00060">
    <property type="entry name" value="Lig_chan"/>
    <property type="match status" value="1"/>
</dbReference>
<dbReference type="InterPro" id="IPR028082">
    <property type="entry name" value="Peripla_BP_I"/>
</dbReference>
<dbReference type="Pfam" id="PF10613">
    <property type="entry name" value="Lig_chan-Glu_bd"/>
    <property type="match status" value="1"/>
</dbReference>
<evidence type="ECO:0000256" key="1">
    <source>
        <dbReference type="ARBA" id="ARBA00004141"/>
    </source>
</evidence>
<dbReference type="SUPFAM" id="SSF53850">
    <property type="entry name" value="Periplasmic binding protein-like II"/>
    <property type="match status" value="1"/>
</dbReference>
<dbReference type="InterPro" id="IPR001828">
    <property type="entry name" value="ANF_lig-bd_rcpt"/>
</dbReference>
<evidence type="ECO:0000256" key="11">
    <source>
        <dbReference type="ARBA" id="ARBA00023286"/>
    </source>
</evidence>
<comment type="subcellular location">
    <subcellularLocation>
        <location evidence="1">Membrane</location>
        <topology evidence="1">Multi-pass membrane protein</topology>
    </subcellularLocation>
</comment>
<evidence type="ECO:0000256" key="13">
    <source>
        <dbReference type="SAM" id="MobiDB-lite"/>
    </source>
</evidence>
<dbReference type="GO" id="GO:1901701">
    <property type="term" value="P:cellular response to oxygen-containing compound"/>
    <property type="evidence" value="ECO:0007669"/>
    <property type="project" value="UniProtKB-ARBA"/>
</dbReference>
<dbReference type="InterPro" id="IPR001320">
    <property type="entry name" value="Iontro_rcpt_C"/>
</dbReference>
<comment type="similarity">
    <text evidence="2">Belongs to the glutamate-gated ion channel (TC 1.A.10.1) family.</text>
</comment>
<feature type="domain" description="Ionotropic glutamate receptor C-terminal" evidence="15">
    <location>
        <begin position="252"/>
        <end position="593"/>
    </location>
</feature>
<evidence type="ECO:0000256" key="14">
    <source>
        <dbReference type="SAM" id="Phobius"/>
    </source>
</evidence>
<keyword evidence="11" id="KW-1071">Ligand-gated ion channel</keyword>
<dbReference type="FunFam" id="3.40.190.10:FF:000175">
    <property type="entry name" value="Glutamate receptor"/>
    <property type="match status" value="1"/>
</dbReference>
<feature type="region of interest" description="Disordered" evidence="13">
    <location>
        <begin position="669"/>
        <end position="692"/>
    </location>
</feature>
<protein>
    <recommendedName>
        <fullName evidence="15">Ionotropic glutamate receptor C-terminal domain-containing protein</fullName>
    </recommendedName>
</protein>
<dbReference type="GO" id="GO:0009611">
    <property type="term" value="P:response to wounding"/>
    <property type="evidence" value="ECO:0007669"/>
    <property type="project" value="UniProtKB-ARBA"/>
</dbReference>
<dbReference type="SUPFAM" id="SSF53822">
    <property type="entry name" value="Periplasmic binding protein-like I"/>
    <property type="match status" value="1"/>
</dbReference>
<dbReference type="FunFam" id="1.10.287.70:FF:000037">
    <property type="entry name" value="Glutamate receptor"/>
    <property type="match status" value="1"/>
</dbReference>
<accession>A0A5P1EHF6</accession>
<dbReference type="EMBL" id="CM007387">
    <property type="protein sequence ID" value="ONK64279.1"/>
    <property type="molecule type" value="Genomic_DNA"/>
</dbReference>
<evidence type="ECO:0000256" key="8">
    <source>
        <dbReference type="ARBA" id="ARBA00023136"/>
    </source>
</evidence>
<dbReference type="InterPro" id="IPR019594">
    <property type="entry name" value="Glu/Gly-bd"/>
</dbReference>
<evidence type="ECO:0000313" key="17">
    <source>
        <dbReference type="Proteomes" id="UP000243459"/>
    </source>
</evidence>
<dbReference type="GO" id="GO:0016020">
    <property type="term" value="C:membrane"/>
    <property type="evidence" value="ECO:0007669"/>
    <property type="project" value="UniProtKB-SubCell"/>
</dbReference>
<dbReference type="Gramene" id="ONK64279">
    <property type="protein sequence ID" value="ONK64279"/>
    <property type="gene ID" value="A4U43_C07F24020"/>
</dbReference>
<dbReference type="AlphaFoldDB" id="A0A5P1EHF6"/>
<feature type="transmembrane region" description="Helical" evidence="14">
    <location>
        <begin position="371"/>
        <end position="391"/>
    </location>
</feature>
<evidence type="ECO:0000256" key="9">
    <source>
        <dbReference type="ARBA" id="ARBA00023170"/>
    </source>
</evidence>
<dbReference type="CDD" id="cd13686">
    <property type="entry name" value="GluR_Plant"/>
    <property type="match status" value="1"/>
</dbReference>
<gene>
    <name evidence="16" type="ORF">A4U43_C07F24020</name>
</gene>
<dbReference type="PANTHER" id="PTHR18966">
    <property type="entry name" value="IONOTROPIC GLUTAMATE RECEPTOR"/>
    <property type="match status" value="1"/>
</dbReference>
<dbReference type="InterPro" id="IPR015683">
    <property type="entry name" value="Ionotropic_Glu_rcpt"/>
</dbReference>
<dbReference type="OMA" id="WVIARAM"/>
<evidence type="ECO:0000256" key="6">
    <source>
        <dbReference type="ARBA" id="ARBA00022989"/>
    </source>
</evidence>
<keyword evidence="5" id="KW-0732">Signal</keyword>
<evidence type="ECO:0000256" key="10">
    <source>
        <dbReference type="ARBA" id="ARBA00023180"/>
    </source>
</evidence>
<keyword evidence="9" id="KW-0675">Receptor</keyword>
<feature type="transmembrane region" description="Helical" evidence="14">
    <location>
        <begin position="433"/>
        <end position="457"/>
    </location>
</feature>
<evidence type="ECO:0000256" key="5">
    <source>
        <dbReference type="ARBA" id="ARBA00022729"/>
    </source>
</evidence>
<sequence length="692" mass="76697">MESRVIVVHANPELGLTIFSVAHNHDMLMSGYVWIATDWLAASLDPLGHLGSEITSTMQGVIALRQHTADSKSKVSLVSRWKKLIKEGNDGNYQLNAYGLYAYDTVWVIARAMDAFFNDGGNISFSSDPRLRAVEGGHLHLDAMSIFDDGDLLLDKLRSTNLSGVTGHVQFDSNGYLIHPAYDIINVIGSGSHIVGFWSNYTGLSIATPEALYENPANRSAVNQQLRSVVWPGETTAIPRGWVFPNNGKQLRIIVPNRVSYRDFVSKAPGTGAVDGFCIDVFLSAVNLLPYAVPHKFVAYGNGRENPDYNELVDLVGSNVYDAAVGDIVITTNRTKYVDFTQPYAESGLVILAPVKRQASNPWAFLQPFTLEMWCVTGVFFLVVGSVIWILEHRINDEFRGPPQKQVVTVFWFSFSTLFFSHRENTVSTLGRVVLIIWLFVVLIIQSSYTASLTSILTVQRLSSSIRGIDSLIASKEPIGFQVGSFAENYMVYELGIERSRLRKLGSPEAYARALDLGPDNGGVAAVVDERLYVDLFLSTNCKYTIVGQEFTRTGWGFAFPRDSQLAVDMSTAILTLSENGDLQRIHDKWLIKRACDSENDELDSERLHFSSFWGLFLICGLACFFSLLIFFVLMLKQFRQHVPPPTPESSGRGGSSLHTFLSFVDTKAEDSTAKRKQAQKGVDANGIDVEG</sequence>
<evidence type="ECO:0000256" key="12">
    <source>
        <dbReference type="ARBA" id="ARBA00023303"/>
    </source>
</evidence>
<dbReference type="Gene3D" id="1.10.287.70">
    <property type="match status" value="1"/>
</dbReference>
<keyword evidence="7" id="KW-0406">Ion transport</keyword>
<evidence type="ECO:0000256" key="4">
    <source>
        <dbReference type="ARBA" id="ARBA00022692"/>
    </source>
</evidence>